<dbReference type="SMART" id="SM00344">
    <property type="entry name" value="HTH_ASNC"/>
    <property type="match status" value="1"/>
</dbReference>
<dbReference type="PANTHER" id="PTHR30154">
    <property type="entry name" value="LEUCINE-RESPONSIVE REGULATORY PROTEIN"/>
    <property type="match status" value="1"/>
</dbReference>
<dbReference type="InterPro" id="IPR019887">
    <property type="entry name" value="Tscrpt_reg_AsnC/Lrp_C"/>
</dbReference>
<comment type="caution">
    <text evidence="5">The sequence shown here is derived from an EMBL/GenBank/DDBJ whole genome shotgun (WGS) entry which is preliminary data.</text>
</comment>
<proteinExistence type="predicted"/>
<dbReference type="InterPro" id="IPR019885">
    <property type="entry name" value="Tscrpt_reg_HTH_AsnC-type_CS"/>
</dbReference>
<reference evidence="5 6" key="1">
    <citation type="submission" date="2017-05" db="EMBL/GenBank/DDBJ databases">
        <authorList>
            <person name="Varghese N."/>
            <person name="Submissions S."/>
        </authorList>
    </citation>
    <scope>NUCLEOTIDE SEQUENCE [LARGE SCALE GENOMIC DNA]</scope>
    <source>
        <strain evidence="5 6">DSM 29734</strain>
    </source>
</reference>
<dbReference type="PANTHER" id="PTHR30154:SF34">
    <property type="entry name" value="TRANSCRIPTIONAL REGULATOR AZLB"/>
    <property type="match status" value="1"/>
</dbReference>
<dbReference type="PROSITE" id="PS50956">
    <property type="entry name" value="HTH_ASNC_2"/>
    <property type="match status" value="1"/>
</dbReference>
<dbReference type="Pfam" id="PF01037">
    <property type="entry name" value="AsnC_trans_reg"/>
    <property type="match status" value="1"/>
</dbReference>
<keyword evidence="1" id="KW-0805">Transcription regulation</keyword>
<dbReference type="RefSeq" id="WP_283426463.1">
    <property type="nucleotide sequence ID" value="NZ_FXTY01000005.1"/>
</dbReference>
<dbReference type="Gene3D" id="1.10.10.10">
    <property type="entry name" value="Winged helix-like DNA-binding domain superfamily/Winged helix DNA-binding domain"/>
    <property type="match status" value="1"/>
</dbReference>
<keyword evidence="2" id="KW-0238">DNA-binding</keyword>
<keyword evidence="6" id="KW-1185">Reference proteome</keyword>
<gene>
    <name evidence="5" type="ORF">SAMN06265373_10540</name>
</gene>
<evidence type="ECO:0000256" key="3">
    <source>
        <dbReference type="ARBA" id="ARBA00023163"/>
    </source>
</evidence>
<keyword evidence="3" id="KW-0804">Transcription</keyword>
<evidence type="ECO:0000259" key="4">
    <source>
        <dbReference type="PROSITE" id="PS50956"/>
    </source>
</evidence>
<evidence type="ECO:0000256" key="2">
    <source>
        <dbReference type="ARBA" id="ARBA00023125"/>
    </source>
</evidence>
<dbReference type="InterPro" id="IPR036388">
    <property type="entry name" value="WH-like_DNA-bd_sf"/>
</dbReference>
<protein>
    <submittedName>
        <fullName evidence="5">Transcriptional regulator, AsnC family</fullName>
    </submittedName>
</protein>
<evidence type="ECO:0000313" key="5">
    <source>
        <dbReference type="EMBL" id="SMP25023.1"/>
    </source>
</evidence>
<dbReference type="Pfam" id="PF13412">
    <property type="entry name" value="HTH_24"/>
    <property type="match status" value="1"/>
</dbReference>
<dbReference type="Proteomes" id="UP001157961">
    <property type="component" value="Unassembled WGS sequence"/>
</dbReference>
<dbReference type="InterPro" id="IPR000485">
    <property type="entry name" value="AsnC-type_HTH_dom"/>
</dbReference>
<dbReference type="InterPro" id="IPR019888">
    <property type="entry name" value="Tscrpt_reg_AsnC-like"/>
</dbReference>
<evidence type="ECO:0000313" key="6">
    <source>
        <dbReference type="Proteomes" id="UP001157961"/>
    </source>
</evidence>
<accession>A0ABY1P2P5</accession>
<organism evidence="5 6">
    <name type="scientific">Shimia sagamensis</name>
    <dbReference type="NCBI Taxonomy" id="1566352"/>
    <lineage>
        <taxon>Bacteria</taxon>
        <taxon>Pseudomonadati</taxon>
        <taxon>Pseudomonadota</taxon>
        <taxon>Alphaproteobacteria</taxon>
        <taxon>Rhodobacterales</taxon>
        <taxon>Roseobacteraceae</taxon>
    </lineage>
</organism>
<dbReference type="SUPFAM" id="SSF54909">
    <property type="entry name" value="Dimeric alpha+beta barrel"/>
    <property type="match status" value="1"/>
</dbReference>
<name>A0ABY1P2P5_9RHOB</name>
<sequence length="150" mass="17244">MDDADKRILRAIQEQPELTMRELGEVTGLSHTPCWRRLKRLREAGYITEKRYVLDAQKLGFDIVAFCLVKLQLHTQESLVEFETAVEFLPEVVECYSATGDQDYILKVLALSVRDYEETIKQRLLKLPHIGSIRTSLALNEIKNTPDVPV</sequence>
<dbReference type="SUPFAM" id="SSF46785">
    <property type="entry name" value="Winged helix' DNA-binding domain"/>
    <property type="match status" value="1"/>
</dbReference>
<dbReference type="EMBL" id="FXTY01000005">
    <property type="protein sequence ID" value="SMP25023.1"/>
    <property type="molecule type" value="Genomic_DNA"/>
</dbReference>
<feature type="domain" description="HTH asnC-type" evidence="4">
    <location>
        <begin position="1"/>
        <end position="62"/>
    </location>
</feature>
<dbReference type="InterPro" id="IPR011991">
    <property type="entry name" value="ArsR-like_HTH"/>
</dbReference>
<dbReference type="PROSITE" id="PS00519">
    <property type="entry name" value="HTH_ASNC_1"/>
    <property type="match status" value="1"/>
</dbReference>
<dbReference type="PRINTS" id="PR00033">
    <property type="entry name" value="HTHASNC"/>
</dbReference>
<dbReference type="Gene3D" id="3.30.70.920">
    <property type="match status" value="1"/>
</dbReference>
<dbReference type="InterPro" id="IPR011008">
    <property type="entry name" value="Dimeric_a/b-barrel"/>
</dbReference>
<evidence type="ECO:0000256" key="1">
    <source>
        <dbReference type="ARBA" id="ARBA00023015"/>
    </source>
</evidence>
<dbReference type="InterPro" id="IPR036390">
    <property type="entry name" value="WH_DNA-bd_sf"/>
</dbReference>
<dbReference type="CDD" id="cd00090">
    <property type="entry name" value="HTH_ARSR"/>
    <property type="match status" value="1"/>
</dbReference>